<proteinExistence type="predicted"/>
<comment type="caution">
    <text evidence="2">The sequence shown here is derived from an EMBL/GenBank/DDBJ whole genome shotgun (WGS) entry which is preliminary data.</text>
</comment>
<dbReference type="RefSeq" id="WP_099027240.1">
    <property type="nucleotide sequence ID" value="NZ_JANIDW010000006.1"/>
</dbReference>
<evidence type="ECO:0000313" key="2">
    <source>
        <dbReference type="EMBL" id="MCX5615329.1"/>
    </source>
</evidence>
<dbReference type="Proteomes" id="UP001165648">
    <property type="component" value="Unassembled WGS sequence"/>
</dbReference>
<reference evidence="2 3" key="1">
    <citation type="submission" date="2022-07" db="EMBL/GenBank/DDBJ databases">
        <title>Bombella genomes.</title>
        <authorList>
            <person name="Harer L."/>
            <person name="Styblova S."/>
            <person name="Ehrmann M."/>
        </authorList>
    </citation>
    <scope>NUCLEOTIDE SEQUENCE [LARGE SCALE GENOMIC DNA]</scope>
    <source>
        <strain evidence="2 3">TMW 2.2558</strain>
    </source>
</reference>
<accession>A0ABT3WC26</accession>
<feature type="region of interest" description="Disordered" evidence="1">
    <location>
        <begin position="1"/>
        <end position="29"/>
    </location>
</feature>
<protein>
    <submittedName>
        <fullName evidence="2">Uncharacterized protein</fullName>
    </submittedName>
</protein>
<feature type="compositionally biased region" description="Basic and acidic residues" evidence="1">
    <location>
        <begin position="77"/>
        <end position="87"/>
    </location>
</feature>
<evidence type="ECO:0000313" key="3">
    <source>
        <dbReference type="Proteomes" id="UP001165648"/>
    </source>
</evidence>
<gene>
    <name evidence="2" type="ORF">NQF64_08760</name>
</gene>
<name>A0ABT3WC26_9PROT</name>
<keyword evidence="3" id="KW-1185">Reference proteome</keyword>
<sequence>MPHTSSHEHKAPHASSSLHELARKAIHSPKLLTKDEVLELAHHVLKTGEHATEAEREIAKKAQHNPEGLEAAQITKLGERAQYDHRG</sequence>
<evidence type="ECO:0000256" key="1">
    <source>
        <dbReference type="SAM" id="MobiDB-lite"/>
    </source>
</evidence>
<dbReference type="EMBL" id="JANIDW010000006">
    <property type="protein sequence ID" value="MCX5615329.1"/>
    <property type="molecule type" value="Genomic_DNA"/>
</dbReference>
<feature type="region of interest" description="Disordered" evidence="1">
    <location>
        <begin position="61"/>
        <end position="87"/>
    </location>
</feature>
<feature type="compositionally biased region" description="Basic and acidic residues" evidence="1">
    <location>
        <begin position="1"/>
        <end position="11"/>
    </location>
</feature>
<organism evidence="2 3">
    <name type="scientific">Bombella saccharophila</name>
    <dbReference type="NCBI Taxonomy" id="2967338"/>
    <lineage>
        <taxon>Bacteria</taxon>
        <taxon>Pseudomonadati</taxon>
        <taxon>Pseudomonadota</taxon>
        <taxon>Alphaproteobacteria</taxon>
        <taxon>Acetobacterales</taxon>
        <taxon>Acetobacteraceae</taxon>
        <taxon>Bombella</taxon>
    </lineage>
</organism>